<accession>H3GIU4</accession>
<dbReference type="Pfam" id="PF00194">
    <property type="entry name" value="Carb_anhydrase"/>
    <property type="match status" value="1"/>
</dbReference>
<dbReference type="InterPro" id="IPR036398">
    <property type="entry name" value="CA_dom_sf"/>
</dbReference>
<feature type="chain" id="PRO_5003586452" description="carbonic anhydrase" evidence="8">
    <location>
        <begin position="24"/>
        <end position="422"/>
    </location>
</feature>
<keyword evidence="5" id="KW-0456">Lyase</keyword>
<evidence type="ECO:0000256" key="6">
    <source>
        <dbReference type="ARBA" id="ARBA00048348"/>
    </source>
</evidence>
<dbReference type="EC" id="4.2.1.1" evidence="2"/>
<dbReference type="SUPFAM" id="SSF51069">
    <property type="entry name" value="Carbonic anhydrase"/>
    <property type="match status" value="1"/>
</dbReference>
<dbReference type="PROSITE" id="PS51144">
    <property type="entry name" value="ALPHA_CA_2"/>
    <property type="match status" value="1"/>
</dbReference>
<feature type="domain" description="Alpha-carbonic anhydrase" evidence="9">
    <location>
        <begin position="29"/>
        <end position="266"/>
    </location>
</feature>
<reference evidence="11" key="1">
    <citation type="journal article" date="2006" name="Science">
        <title>Phytophthora genome sequences uncover evolutionary origins and mechanisms of pathogenesis.</title>
        <authorList>
            <person name="Tyler B.M."/>
            <person name="Tripathy S."/>
            <person name="Zhang X."/>
            <person name="Dehal P."/>
            <person name="Jiang R.H."/>
            <person name="Aerts A."/>
            <person name="Arredondo F.D."/>
            <person name="Baxter L."/>
            <person name="Bensasson D."/>
            <person name="Beynon J.L."/>
            <person name="Chapman J."/>
            <person name="Damasceno C.M."/>
            <person name="Dorrance A.E."/>
            <person name="Dou D."/>
            <person name="Dickerman A.W."/>
            <person name="Dubchak I.L."/>
            <person name="Garbelotto M."/>
            <person name="Gijzen M."/>
            <person name="Gordon S.G."/>
            <person name="Govers F."/>
            <person name="Grunwald N.J."/>
            <person name="Huang W."/>
            <person name="Ivors K.L."/>
            <person name="Jones R.W."/>
            <person name="Kamoun S."/>
            <person name="Krampis K."/>
            <person name="Lamour K.H."/>
            <person name="Lee M.K."/>
            <person name="McDonald W.H."/>
            <person name="Medina M."/>
            <person name="Meijer H.J."/>
            <person name="Nordberg E.K."/>
            <person name="Maclean D.J."/>
            <person name="Ospina-Giraldo M.D."/>
            <person name="Morris P.F."/>
            <person name="Phuntumart V."/>
            <person name="Putnam N.H."/>
            <person name="Rash S."/>
            <person name="Rose J.K."/>
            <person name="Sakihama Y."/>
            <person name="Salamov A.A."/>
            <person name="Savidor A."/>
            <person name="Scheuring C.F."/>
            <person name="Smith B.M."/>
            <person name="Sobral B.W."/>
            <person name="Terry A."/>
            <person name="Torto-Alalibo T.A."/>
            <person name="Win J."/>
            <person name="Xu Z."/>
            <person name="Zhang H."/>
            <person name="Grigoriev I.V."/>
            <person name="Rokhsar D.S."/>
            <person name="Boore J.L."/>
        </authorList>
    </citation>
    <scope>NUCLEOTIDE SEQUENCE [LARGE SCALE GENOMIC DNA]</scope>
    <source>
        <strain evidence="11">Pr102</strain>
    </source>
</reference>
<dbReference type="eggNOG" id="KOG0382">
    <property type="taxonomic scope" value="Eukaryota"/>
</dbReference>
<dbReference type="AlphaFoldDB" id="H3GIU4"/>
<dbReference type="SMART" id="SM01057">
    <property type="entry name" value="Carb_anhydrase"/>
    <property type="match status" value="1"/>
</dbReference>
<comment type="catalytic activity">
    <reaction evidence="6">
        <text>hydrogencarbonate + H(+) = CO2 + H2O</text>
        <dbReference type="Rhea" id="RHEA:10748"/>
        <dbReference type="ChEBI" id="CHEBI:15377"/>
        <dbReference type="ChEBI" id="CHEBI:15378"/>
        <dbReference type="ChEBI" id="CHEBI:16526"/>
        <dbReference type="ChEBI" id="CHEBI:17544"/>
        <dbReference type="EC" id="4.2.1.1"/>
    </reaction>
</comment>
<feature type="region of interest" description="Disordered" evidence="7">
    <location>
        <begin position="400"/>
        <end position="422"/>
    </location>
</feature>
<evidence type="ECO:0000313" key="10">
    <source>
        <dbReference type="EnsemblProtists" id="Phyra76008"/>
    </source>
</evidence>
<evidence type="ECO:0000256" key="8">
    <source>
        <dbReference type="SAM" id="SignalP"/>
    </source>
</evidence>
<evidence type="ECO:0000259" key="9">
    <source>
        <dbReference type="PROSITE" id="PS51144"/>
    </source>
</evidence>
<reference evidence="10" key="2">
    <citation type="submission" date="2015-06" db="UniProtKB">
        <authorList>
            <consortium name="EnsemblProtists"/>
        </authorList>
    </citation>
    <scope>IDENTIFICATION</scope>
    <source>
        <strain evidence="10">Pr102</strain>
    </source>
</reference>
<dbReference type="VEuPathDB" id="FungiDB:KRP22_1899"/>
<keyword evidence="8" id="KW-0732">Signal</keyword>
<keyword evidence="3" id="KW-0479">Metal-binding</keyword>
<keyword evidence="11" id="KW-1185">Reference proteome</keyword>
<dbReference type="HOGENOM" id="CLU_651304_0_0_1"/>
<dbReference type="OMA" id="GHAINVN"/>
<evidence type="ECO:0000256" key="2">
    <source>
        <dbReference type="ARBA" id="ARBA00012925"/>
    </source>
</evidence>
<evidence type="ECO:0000256" key="1">
    <source>
        <dbReference type="ARBA" id="ARBA00010718"/>
    </source>
</evidence>
<dbReference type="InterPro" id="IPR001148">
    <property type="entry name" value="CA_dom"/>
</dbReference>
<dbReference type="EnsemblProtists" id="Phyra76008">
    <property type="protein sequence ID" value="Phyra76008"/>
    <property type="gene ID" value="Phyra76008"/>
</dbReference>
<dbReference type="Proteomes" id="UP000005238">
    <property type="component" value="Unassembled WGS sequence"/>
</dbReference>
<organism evidence="10 11">
    <name type="scientific">Phytophthora ramorum</name>
    <name type="common">Sudden oak death agent</name>
    <dbReference type="NCBI Taxonomy" id="164328"/>
    <lineage>
        <taxon>Eukaryota</taxon>
        <taxon>Sar</taxon>
        <taxon>Stramenopiles</taxon>
        <taxon>Oomycota</taxon>
        <taxon>Peronosporomycetes</taxon>
        <taxon>Peronosporales</taxon>
        <taxon>Peronosporaceae</taxon>
        <taxon>Phytophthora</taxon>
    </lineage>
</organism>
<protein>
    <recommendedName>
        <fullName evidence="2">carbonic anhydrase</fullName>
        <ecNumber evidence="2">4.2.1.1</ecNumber>
    </recommendedName>
</protein>
<evidence type="ECO:0000256" key="3">
    <source>
        <dbReference type="ARBA" id="ARBA00022723"/>
    </source>
</evidence>
<feature type="signal peptide" evidence="8">
    <location>
        <begin position="1"/>
        <end position="23"/>
    </location>
</feature>
<dbReference type="Gene3D" id="3.10.200.10">
    <property type="entry name" value="Alpha carbonic anhydrase"/>
    <property type="match status" value="1"/>
</dbReference>
<dbReference type="InterPro" id="IPR023561">
    <property type="entry name" value="Carbonic_anhydrase_a-class"/>
</dbReference>
<keyword evidence="4" id="KW-0862">Zinc</keyword>
<dbReference type="CDD" id="cd03124">
    <property type="entry name" value="alpha_CA_prokaryotic_like"/>
    <property type="match status" value="1"/>
</dbReference>
<dbReference type="PANTHER" id="PTHR18952">
    <property type="entry name" value="CARBONIC ANHYDRASE"/>
    <property type="match status" value="1"/>
</dbReference>
<dbReference type="PANTHER" id="PTHR18952:SF265">
    <property type="entry name" value="CARBONIC ANHYDRASE"/>
    <property type="match status" value="1"/>
</dbReference>
<dbReference type="GO" id="GO:0004089">
    <property type="term" value="F:carbonate dehydratase activity"/>
    <property type="evidence" value="ECO:0007669"/>
    <property type="project" value="UniProtKB-EC"/>
</dbReference>
<dbReference type="STRING" id="164328.H3GIU4"/>
<proteinExistence type="inferred from homology"/>
<comment type="similarity">
    <text evidence="1">Belongs to the alpha-carbonic anhydrase family.</text>
</comment>
<feature type="compositionally biased region" description="Polar residues" evidence="7">
    <location>
        <begin position="411"/>
        <end position="422"/>
    </location>
</feature>
<sequence>MKFITIASALVGACAITGNTVSAATTGGVPWGYKTNDATMAGPAQWADHYPTCGGSRQSPIDITTTTGNVATRSLAFSGSCGDYNLTQSDESFKASIVGGSCAASANGASYNLAQFHLHAPSEHTLDGKALDGEVHFVHSNADGSALLVVGVFLQVANGGNTDPWMVSVLDGMEAVTPTTPTTMSLGSYADLVSTNANRVYNYPGSLTTPGCDEIVDWWVVQQPISMSPADFTRLQTQLKELHVTDNGNNARPVLPLNGRTVVSLLIHYQTTKLVPADWWQPSRSTTRFFTIASALMAIVIAETIVSAETTGGRWTTKCISTPTGPSFGRQVVDGGKADPFMVSVLDGTDNASFMKWESVSLQRYGPWLQEDCGLVGRAAADLDVSKGLQTQPKELHVMDNGKNAHPVLSLNKSSASSRRHL</sequence>
<dbReference type="VEuPathDB" id="FungiDB:KRP23_9373"/>
<name>H3GIU4_PHYRM</name>
<dbReference type="InterPro" id="IPR041891">
    <property type="entry name" value="Alpha_CA_prokaryot-like"/>
</dbReference>
<dbReference type="EMBL" id="DS566012">
    <property type="status" value="NOT_ANNOTATED_CDS"/>
    <property type="molecule type" value="Genomic_DNA"/>
</dbReference>
<evidence type="ECO:0000256" key="4">
    <source>
        <dbReference type="ARBA" id="ARBA00022833"/>
    </source>
</evidence>
<dbReference type="GO" id="GO:0008270">
    <property type="term" value="F:zinc ion binding"/>
    <property type="evidence" value="ECO:0007669"/>
    <property type="project" value="InterPro"/>
</dbReference>
<dbReference type="InParanoid" id="H3GIU4"/>
<evidence type="ECO:0000313" key="11">
    <source>
        <dbReference type="Proteomes" id="UP000005238"/>
    </source>
</evidence>
<evidence type="ECO:0000256" key="5">
    <source>
        <dbReference type="ARBA" id="ARBA00023239"/>
    </source>
</evidence>
<evidence type="ECO:0000256" key="7">
    <source>
        <dbReference type="SAM" id="MobiDB-lite"/>
    </source>
</evidence>
<dbReference type="VEuPathDB" id="FungiDB:KRP23_9375"/>